<evidence type="ECO:0000256" key="1">
    <source>
        <dbReference type="ARBA" id="ARBA00022574"/>
    </source>
</evidence>
<dbReference type="CDD" id="cd00200">
    <property type="entry name" value="WD40"/>
    <property type="match status" value="2"/>
</dbReference>
<dbReference type="InterPro" id="IPR027417">
    <property type="entry name" value="P-loop_NTPase"/>
</dbReference>
<feature type="compositionally biased region" description="Basic and acidic residues" evidence="4">
    <location>
        <begin position="901"/>
        <end position="913"/>
    </location>
</feature>
<dbReference type="Proteomes" id="UP000738325">
    <property type="component" value="Unassembled WGS sequence"/>
</dbReference>
<dbReference type="Gene3D" id="2.130.10.10">
    <property type="entry name" value="YVTN repeat-like/Quinoprotein amine dehydrogenase"/>
    <property type="match status" value="6"/>
</dbReference>
<feature type="repeat" description="WD" evidence="3">
    <location>
        <begin position="1446"/>
        <end position="1487"/>
    </location>
</feature>
<dbReference type="PANTHER" id="PTHR19879">
    <property type="entry name" value="TRANSCRIPTION INITIATION FACTOR TFIID"/>
    <property type="match status" value="1"/>
</dbReference>
<dbReference type="InterPro" id="IPR020472">
    <property type="entry name" value="WD40_PAC1"/>
</dbReference>
<feature type="domain" description="Arm-like repeat" evidence="5">
    <location>
        <begin position="165"/>
        <end position="517"/>
    </location>
</feature>
<proteinExistence type="predicted"/>
<evidence type="ECO:0000256" key="4">
    <source>
        <dbReference type="SAM" id="MobiDB-lite"/>
    </source>
</evidence>
<dbReference type="SUPFAM" id="SSF50978">
    <property type="entry name" value="WD40 repeat-like"/>
    <property type="match status" value="2"/>
</dbReference>
<dbReference type="SUPFAM" id="SSF141571">
    <property type="entry name" value="Pentapeptide repeat-like"/>
    <property type="match status" value="1"/>
</dbReference>
<dbReference type="Pfam" id="PF00805">
    <property type="entry name" value="Pentapeptide"/>
    <property type="match status" value="1"/>
</dbReference>
<feature type="repeat" description="WD" evidence="3">
    <location>
        <begin position="1225"/>
        <end position="1266"/>
    </location>
</feature>
<sequence>LYIRSKSCEMIDDAFSQLNDSSREMACKDQDLCQRIAAVLIEQATMWRELGYPDKAEASTHNAELWKVSPSEPQDSSPLPGNFPQNLDMRPVRTPLPKLRRDIRTTPHLVYYNRLIRKDLSASTRTSQLGETLDIDYSQGQTLSKDELAWLDALEEDSLEEGSLDKDHLQWLAVRMVLEFVNNEFNDSDALAEIVLLGPILDRGSFYKMLNCFVSRIEDNVLLDVDLLQGLVQLVQAAPQGYLTAEDVFKILRCCRVYTEGTLEQATESIYHLVLAVARVVRVLAYTSDENADGMLEYEQLDPFISSLKNSSDPYLIYQLSYTLQACQYLPDGETPLQFVMRHSKEVVDGSGDISGPLKVDVGKFLQGLEAIQARMKDMHSIVKFGYECGRLITDEEHGFFDRPKKGIAAGHRQLWFLAIQGAETLVREGRLADFEYLVGRAPCRSDPLFQWGICQLLGEIAVDAAWDQDTRQHAINFVADHYNNADWIPNESVKKWILTILRQIADIQDHSTKEQAYTLLNRLNNDGDTDMAGRYPLRSGLSWPEEYPLLSRVQAIPYVERKLQKLRHQRLGYNYWQGQQVYIPLQAKASLDAPDGDRLPLMEMFEAFLDSDREVLLILGDSGAGKSTFSHHLERQLMQDYKAGDPIPLLINLSDIENPKEELVAKGLEWHDFSESEIQELKPHREFIIICDGYDENQLTSNLYTANRINHPGQWNVKLVITCRSEALDEDYLYRFLPDERGSYGRTGRDLFQGAVILPFTKNQIESYIEQYVSLEPQSQEQGYMDILTSIPGLIDMVSNPFLLTLALDTLPQIAQDEQDGSRPQISRVELYDFFVENWLEVNMQKLLDSKLSKENREAAYELVDFGVVRKGIEYSKLLSTAIFEEQEQDGQSAVESTEFSDRPALKPHHFSSDPKVKILRDISPLRRTGRKYQFIHRSMLHYFYSCAVYDPLTTDNDSTPEEDSASIGTQQLDTNSLLFRRNIVTEPSVVHFLCERVQQSPDFKQQLLAIIKLSKTDIKASKAAANAITILFHSGFSFQGFDLQGVRIPGADLSGGNLDSVQFQGADLAGINFSRSWLRLADFSGANMEDVRFGERPFLVECKEATVCTYSNDGRAFAVGLSNGSISVYDTKTWTSFSLQGHTKAITSLDFSPTTHQLASASQDKTWRIWDLDTREPGPVYSGHKEAITSIVYSPNGLRLATGGNDKSIRLWCSQTLLQVFQMKEHTDGITSLAFSPNGNVLASGSKDKTIRLWNTDNGKCTFTSASLADGVSSVAFSPDGQELASGGFNGTVNLWTLPNTKPVAVLNGHSDRVSRVIYYPGGQLIVSAGWDKTVCIWNRSTRKQEHVLRGSSKIITCVAHAPTGHQIAACGNDMIVRLWEGYHIRTHNLDGNMFMNFPVSVARTSGISTVAFSPDGEMVASGGYDSTVRLYDAKAGTSLGLPLSAHSRAVTAVAFSSNDQHLASASWDHKIQLWDTEKREPAQVYHGHLASVTSLAFSSDGQQLVSGGADWTVRLWDMDSQKICGIFEGHTQSVRSVAFSPDGAQIASGSEDKTVRIWSTRTGMTEFVLNGHTDCVACVAFSPDGLQIASASKDKTICLWSASTGKPDTIPVLKTHCGGLQCVSYSPDGQWIASGSDDNTVLLWEVSTGSWLAVIEDFFGGVRSVFWNASAHGVYLVTGAEDSSIRAWRLVTRDEKPCFQLEWGTRFDHLVVSKACIQDATGLSPSVIKLLKQRGAIGDL</sequence>
<feature type="repeat" description="WD" evidence="3">
    <location>
        <begin position="1572"/>
        <end position="1613"/>
    </location>
</feature>
<keyword evidence="2" id="KW-0677">Repeat</keyword>
<feature type="repeat" description="WD" evidence="3">
    <location>
        <begin position="1488"/>
        <end position="1523"/>
    </location>
</feature>
<feature type="repeat" description="WD" evidence="3">
    <location>
        <begin position="1403"/>
        <end position="1444"/>
    </location>
</feature>
<accession>A0A9P6UT11</accession>
<evidence type="ECO:0000313" key="7">
    <source>
        <dbReference type="Proteomes" id="UP000738325"/>
    </source>
</evidence>
<dbReference type="EMBL" id="JAAAIP010000318">
    <property type="protein sequence ID" value="KAG0319560.1"/>
    <property type="molecule type" value="Genomic_DNA"/>
</dbReference>
<evidence type="ECO:0000256" key="2">
    <source>
        <dbReference type="ARBA" id="ARBA00022737"/>
    </source>
</evidence>
<dbReference type="PANTHER" id="PTHR19879:SF9">
    <property type="entry name" value="TRANSCRIPTION INITIATION FACTOR TFIID SUBUNIT 5"/>
    <property type="match status" value="1"/>
</dbReference>
<feature type="repeat" description="WD" evidence="3">
    <location>
        <begin position="1351"/>
        <end position="1383"/>
    </location>
</feature>
<organism evidence="6 7">
    <name type="scientific">Dissophora globulifera</name>
    <dbReference type="NCBI Taxonomy" id="979702"/>
    <lineage>
        <taxon>Eukaryota</taxon>
        <taxon>Fungi</taxon>
        <taxon>Fungi incertae sedis</taxon>
        <taxon>Mucoromycota</taxon>
        <taxon>Mortierellomycotina</taxon>
        <taxon>Mortierellomycetes</taxon>
        <taxon>Mortierellales</taxon>
        <taxon>Mortierellaceae</taxon>
        <taxon>Dissophora</taxon>
    </lineage>
</organism>
<reference evidence="6" key="1">
    <citation type="journal article" date="2020" name="Fungal Divers.">
        <title>Resolving the Mortierellaceae phylogeny through synthesis of multi-gene phylogenetics and phylogenomics.</title>
        <authorList>
            <person name="Vandepol N."/>
            <person name="Liber J."/>
            <person name="Desiro A."/>
            <person name="Na H."/>
            <person name="Kennedy M."/>
            <person name="Barry K."/>
            <person name="Grigoriev I.V."/>
            <person name="Miller A.N."/>
            <person name="O'Donnell K."/>
            <person name="Stajich J.E."/>
            <person name="Bonito G."/>
        </authorList>
    </citation>
    <scope>NUCLEOTIDE SEQUENCE</scope>
    <source>
        <strain evidence="6">REB-010B</strain>
    </source>
</reference>
<evidence type="ECO:0000259" key="5">
    <source>
        <dbReference type="Pfam" id="PF23948"/>
    </source>
</evidence>
<dbReference type="InterPro" id="IPR056251">
    <property type="entry name" value="Arm_rpt_dom"/>
</dbReference>
<keyword evidence="7" id="KW-1185">Reference proteome</keyword>
<evidence type="ECO:0000313" key="6">
    <source>
        <dbReference type="EMBL" id="KAG0319560.1"/>
    </source>
</evidence>
<dbReference type="SMART" id="SM00320">
    <property type="entry name" value="WD40"/>
    <property type="match status" value="14"/>
</dbReference>
<feature type="region of interest" description="Disordered" evidence="4">
    <location>
        <begin position="67"/>
        <end position="91"/>
    </location>
</feature>
<dbReference type="PROSITE" id="PS00678">
    <property type="entry name" value="WD_REPEATS_1"/>
    <property type="match status" value="5"/>
</dbReference>
<keyword evidence="1 3" id="KW-0853">WD repeat</keyword>
<name>A0A9P6UT11_9FUNG</name>
<feature type="region of interest" description="Disordered" evidence="4">
    <location>
        <begin position="890"/>
        <end position="913"/>
    </location>
</feature>
<gene>
    <name evidence="6" type="ORF">BGZ99_005021</name>
</gene>
<feature type="non-terminal residue" evidence="6">
    <location>
        <position position="1"/>
    </location>
</feature>
<protein>
    <recommendedName>
        <fullName evidence="5">Arm-like repeat domain-containing protein</fullName>
    </recommendedName>
</protein>
<dbReference type="InterPro" id="IPR019775">
    <property type="entry name" value="WD40_repeat_CS"/>
</dbReference>
<comment type="caution">
    <text evidence="6">The sequence shown here is derived from an EMBL/GenBank/DDBJ whole genome shotgun (WGS) entry which is preliminary data.</text>
</comment>
<dbReference type="InterPro" id="IPR001680">
    <property type="entry name" value="WD40_rpt"/>
</dbReference>
<dbReference type="PROSITE" id="PS50294">
    <property type="entry name" value="WD_REPEATS_REGION"/>
    <property type="match status" value="11"/>
</dbReference>
<dbReference type="Gene3D" id="2.160.20.80">
    <property type="entry name" value="E3 ubiquitin-protein ligase SopA"/>
    <property type="match status" value="1"/>
</dbReference>
<dbReference type="InterPro" id="IPR036322">
    <property type="entry name" value="WD40_repeat_dom_sf"/>
</dbReference>
<feature type="repeat" description="WD" evidence="3">
    <location>
        <begin position="1616"/>
        <end position="1657"/>
    </location>
</feature>
<feature type="repeat" description="WD" evidence="3">
    <location>
        <begin position="1141"/>
        <end position="1176"/>
    </location>
</feature>
<dbReference type="InterPro" id="IPR001646">
    <property type="entry name" value="5peptide_repeat"/>
</dbReference>
<evidence type="ECO:0000256" key="3">
    <source>
        <dbReference type="PROSITE-ProRule" id="PRU00221"/>
    </source>
</evidence>
<dbReference type="SUPFAM" id="SSF52540">
    <property type="entry name" value="P-loop containing nucleoside triphosphate hydrolases"/>
    <property type="match status" value="1"/>
</dbReference>
<feature type="repeat" description="WD" evidence="3">
    <location>
        <begin position="1530"/>
        <end position="1571"/>
    </location>
</feature>
<dbReference type="PROSITE" id="PS50082">
    <property type="entry name" value="WD_REPEATS_2"/>
    <property type="match status" value="12"/>
</dbReference>
<dbReference type="PRINTS" id="PR00320">
    <property type="entry name" value="GPROTEINBRPT"/>
</dbReference>
<dbReference type="InterPro" id="IPR015943">
    <property type="entry name" value="WD40/YVTN_repeat-like_dom_sf"/>
</dbReference>
<feature type="repeat" description="WD" evidence="3">
    <location>
        <begin position="1309"/>
        <end position="1350"/>
    </location>
</feature>
<feature type="repeat" description="WD" evidence="3">
    <location>
        <begin position="1267"/>
        <end position="1308"/>
    </location>
</feature>
<dbReference type="OrthoDB" id="538223at2759"/>
<dbReference type="Gene3D" id="3.40.50.300">
    <property type="entry name" value="P-loop containing nucleotide triphosphate hydrolases"/>
    <property type="match status" value="1"/>
</dbReference>
<dbReference type="Pfam" id="PF00400">
    <property type="entry name" value="WD40"/>
    <property type="match status" value="12"/>
</dbReference>
<dbReference type="Pfam" id="PF23948">
    <property type="entry name" value="ARM_5"/>
    <property type="match status" value="1"/>
</dbReference>
<feature type="compositionally biased region" description="Polar residues" evidence="4">
    <location>
        <begin position="71"/>
        <end position="85"/>
    </location>
</feature>
<feature type="repeat" description="WD" evidence="3">
    <location>
        <begin position="1183"/>
        <end position="1214"/>
    </location>
</feature>